<reference evidence="4 5" key="1">
    <citation type="journal article" date="2019" name="Nat. Ecol. Evol.">
        <title>Megaphylogeny resolves global patterns of mushroom evolution.</title>
        <authorList>
            <person name="Varga T."/>
            <person name="Krizsan K."/>
            <person name="Foldi C."/>
            <person name="Dima B."/>
            <person name="Sanchez-Garcia M."/>
            <person name="Sanchez-Ramirez S."/>
            <person name="Szollosi G.J."/>
            <person name="Szarkandi J.G."/>
            <person name="Papp V."/>
            <person name="Albert L."/>
            <person name="Andreopoulos W."/>
            <person name="Angelini C."/>
            <person name="Antonin V."/>
            <person name="Barry K.W."/>
            <person name="Bougher N.L."/>
            <person name="Buchanan P."/>
            <person name="Buyck B."/>
            <person name="Bense V."/>
            <person name="Catcheside P."/>
            <person name="Chovatia M."/>
            <person name="Cooper J."/>
            <person name="Damon W."/>
            <person name="Desjardin D."/>
            <person name="Finy P."/>
            <person name="Geml J."/>
            <person name="Haridas S."/>
            <person name="Hughes K."/>
            <person name="Justo A."/>
            <person name="Karasinski D."/>
            <person name="Kautmanova I."/>
            <person name="Kiss B."/>
            <person name="Kocsube S."/>
            <person name="Kotiranta H."/>
            <person name="LaButti K.M."/>
            <person name="Lechner B.E."/>
            <person name="Liimatainen K."/>
            <person name="Lipzen A."/>
            <person name="Lukacs Z."/>
            <person name="Mihaltcheva S."/>
            <person name="Morgado L.N."/>
            <person name="Niskanen T."/>
            <person name="Noordeloos M.E."/>
            <person name="Ohm R.A."/>
            <person name="Ortiz-Santana B."/>
            <person name="Ovrebo C."/>
            <person name="Racz N."/>
            <person name="Riley R."/>
            <person name="Savchenko A."/>
            <person name="Shiryaev A."/>
            <person name="Soop K."/>
            <person name="Spirin V."/>
            <person name="Szebenyi C."/>
            <person name="Tomsovsky M."/>
            <person name="Tulloss R.E."/>
            <person name="Uehling J."/>
            <person name="Grigoriev I.V."/>
            <person name="Vagvolgyi C."/>
            <person name="Papp T."/>
            <person name="Martin F.M."/>
            <person name="Miettinen O."/>
            <person name="Hibbett D.S."/>
            <person name="Nagy L.G."/>
        </authorList>
    </citation>
    <scope>NUCLEOTIDE SEQUENCE [LARGE SCALE GENOMIC DNA]</scope>
    <source>
        <strain evidence="4 5">CBS 166.37</strain>
    </source>
</reference>
<proteinExistence type="predicted"/>
<dbReference type="Proteomes" id="UP000308652">
    <property type="component" value="Unassembled WGS sequence"/>
</dbReference>
<evidence type="ECO:0000256" key="2">
    <source>
        <dbReference type="SAM" id="MobiDB-lite"/>
    </source>
</evidence>
<dbReference type="AlphaFoldDB" id="A0A5C3LUX2"/>
<dbReference type="InterPro" id="IPR003169">
    <property type="entry name" value="GYF"/>
</dbReference>
<feature type="compositionally biased region" description="Low complexity" evidence="2">
    <location>
        <begin position="652"/>
        <end position="672"/>
    </location>
</feature>
<dbReference type="PANTHER" id="PTHR14445:SF36">
    <property type="entry name" value="FI03272P-RELATED"/>
    <property type="match status" value="1"/>
</dbReference>
<feature type="compositionally biased region" description="Polar residues" evidence="2">
    <location>
        <begin position="268"/>
        <end position="310"/>
    </location>
</feature>
<feature type="coiled-coil region" evidence="1">
    <location>
        <begin position="872"/>
        <end position="899"/>
    </location>
</feature>
<dbReference type="CDD" id="cd00072">
    <property type="entry name" value="GYF"/>
    <property type="match status" value="1"/>
</dbReference>
<keyword evidence="1" id="KW-0175">Coiled coil</keyword>
<feature type="compositionally biased region" description="Basic and acidic residues" evidence="2">
    <location>
        <begin position="242"/>
        <end position="255"/>
    </location>
</feature>
<sequence length="1202" mass="128624">MSTTMHFGPEWMRTKHQPHPRSSQHPPSPPPTNPPLSATSTYSALVSAPPPVPFEKDDDAHPFRYSKEEMLRIYKEGAGKGGLGLEVERWEGVVRELGSDPVGIHDLSEAEKKLFAGPLNSDLRRRQSTDYLSPLNTNSLGGERPRLNHNSSSATGSPLRERFGALKRRDTGDPPSLTIPRKQSLSNLQAPMMSPRDGGQPSPRTRGGYTPGFDGVLSSGESWVARRRASEASLKAGASAREGGEHHEEKVIREEKEEEEISGPHPTVKSSRISPSPGSQQLQPDNQQSGDFSETVRGTNIEQFPGNNIAETLPGGLRNVGPPPGLQDLASIEWSYKDPSGQVQGPFRADLMQKWYDDGYFTPDLPMKRTHLDTQWISVEELGQRAGNNKIFLTPAGPVLPPGLSRRDSSPMQNYGPPLEQTPFSGPFQPAPIRTLRSSTLDSYVSNGSNSSSPSSSFAAARFGESPEPAVYSGRLAPNTYFPVDPSMRNTGFPGGPDLSSHYSARRGPFNDTTLGADMRYNNFLPGRGQAMDGFGFNGQYSPIQTPWNGQNIAGGFEPVESGFSTFGHGNSIAPGGLNQSVAYNGMAGVHGGIRDDAPASSYQDANYGIVNSTGLPSANPVAGDNSYNTFAGVTAQEQQYMPSHHQELNTAQSLQQPSSAPFQSQPLPQSANDIPVPPVPWSTVPEVSSSSRPGPFEVGHPTAANTITIPPTVPSQPSPWGRTSQSSKQDSQANEPSAWVAASQGVVEDGWKSQPGPNSLTVSNVGQHNQQQEQLAAEGADEVEVVNFEVVNVEEGIEEQLPTVFAPTSEAPPPQKSTKKTKLPLSAEEKQASVPKQAMPTPSAETPTPPSVPKAPWAKEDDLKKTKAGGISVSLREIQEAEAKKAEVRKAAERERERAARTATAIITEQKDDSQPFTASWGLPTSQAGVRGTTPAKDIASPVATPTVAPVWTTTAKTPVTKKTPTMKEILEEEERRKRIATKETVAAAASRRTYTESTNKEKAGAVLTVGNAWTTVGANGKTGTIASPVRPSPISSASTSTIPAASVPRPTAVVPAIRPAAVVTIPKPAALRTEEQATSPSHEFLKWLNDSLKGLNTSVNVEEIMSMLLSFPLDPDSSTSEIISDLIYANSTTLDGRRFATEFVSKRKADAVNRAKSASAAGKAAAKPVSIADVVKAAPKATQPEWGFKVVHKKKKGARV</sequence>
<feature type="region of interest" description="Disordered" evidence="2">
    <location>
        <begin position="913"/>
        <end position="940"/>
    </location>
</feature>
<organism evidence="4 5">
    <name type="scientific">Crucibulum laeve</name>
    <dbReference type="NCBI Taxonomy" id="68775"/>
    <lineage>
        <taxon>Eukaryota</taxon>
        <taxon>Fungi</taxon>
        <taxon>Dikarya</taxon>
        <taxon>Basidiomycota</taxon>
        <taxon>Agaricomycotina</taxon>
        <taxon>Agaricomycetes</taxon>
        <taxon>Agaricomycetidae</taxon>
        <taxon>Agaricales</taxon>
        <taxon>Agaricineae</taxon>
        <taxon>Nidulariaceae</taxon>
        <taxon>Crucibulum</taxon>
    </lineage>
</organism>
<dbReference type="SUPFAM" id="SSF55277">
    <property type="entry name" value="GYF domain"/>
    <property type="match status" value="1"/>
</dbReference>
<dbReference type="STRING" id="68775.A0A5C3LUX2"/>
<accession>A0A5C3LUX2</accession>
<feature type="region of interest" description="Disordered" evidence="2">
    <location>
        <begin position="642"/>
        <end position="780"/>
    </location>
</feature>
<dbReference type="PANTHER" id="PTHR14445">
    <property type="entry name" value="GRB10 INTERACTING GYF PROTEIN"/>
    <property type="match status" value="1"/>
</dbReference>
<feature type="compositionally biased region" description="Basic and acidic residues" evidence="2">
    <location>
        <begin position="159"/>
        <end position="172"/>
    </location>
</feature>
<feature type="compositionally biased region" description="Low complexity" evidence="2">
    <location>
        <begin position="702"/>
        <end position="711"/>
    </location>
</feature>
<name>A0A5C3LUX2_9AGAR</name>
<evidence type="ECO:0000256" key="1">
    <source>
        <dbReference type="SAM" id="Coils"/>
    </source>
</evidence>
<feature type="region of interest" description="Disordered" evidence="2">
    <location>
        <begin position="116"/>
        <end position="324"/>
    </location>
</feature>
<dbReference type="InterPro" id="IPR051640">
    <property type="entry name" value="GRB10-interact_GYF"/>
</dbReference>
<feature type="region of interest" description="Disordered" evidence="2">
    <location>
        <begin position="1"/>
        <end position="60"/>
    </location>
</feature>
<gene>
    <name evidence="4" type="ORF">BDQ12DRAFT_724615</name>
</gene>
<evidence type="ECO:0000313" key="4">
    <source>
        <dbReference type="EMBL" id="TFK36780.1"/>
    </source>
</evidence>
<dbReference type="SMART" id="SM00444">
    <property type="entry name" value="GYF"/>
    <property type="match status" value="1"/>
</dbReference>
<feature type="compositionally biased region" description="Polar residues" evidence="2">
    <location>
        <begin position="722"/>
        <end position="736"/>
    </location>
</feature>
<dbReference type="PROSITE" id="PS50829">
    <property type="entry name" value="GYF"/>
    <property type="match status" value="1"/>
</dbReference>
<evidence type="ECO:0000313" key="5">
    <source>
        <dbReference type="Proteomes" id="UP000308652"/>
    </source>
</evidence>
<dbReference type="Gene3D" id="3.30.1490.40">
    <property type="match status" value="1"/>
</dbReference>
<protein>
    <recommendedName>
        <fullName evidence="3">GYF domain-containing protein</fullName>
    </recommendedName>
</protein>
<feature type="domain" description="GYF" evidence="3">
    <location>
        <begin position="331"/>
        <end position="383"/>
    </location>
</feature>
<feature type="region of interest" description="Disordered" evidence="2">
    <location>
        <begin position="805"/>
        <end position="865"/>
    </location>
</feature>
<dbReference type="EMBL" id="ML213611">
    <property type="protein sequence ID" value="TFK36780.1"/>
    <property type="molecule type" value="Genomic_DNA"/>
</dbReference>
<keyword evidence="5" id="KW-1185">Reference proteome</keyword>
<dbReference type="InterPro" id="IPR035445">
    <property type="entry name" value="GYF-like_dom_sf"/>
</dbReference>
<dbReference type="Pfam" id="PF02213">
    <property type="entry name" value="GYF"/>
    <property type="match status" value="1"/>
</dbReference>
<feature type="compositionally biased region" description="Polar residues" evidence="2">
    <location>
        <begin position="756"/>
        <end position="775"/>
    </location>
</feature>
<feature type="compositionally biased region" description="Polar residues" evidence="2">
    <location>
        <begin position="129"/>
        <end position="140"/>
    </location>
</feature>
<feature type="compositionally biased region" description="Polar residues" evidence="2">
    <location>
        <begin position="916"/>
        <end position="929"/>
    </location>
</feature>
<dbReference type="OrthoDB" id="6415790at2759"/>
<evidence type="ECO:0000259" key="3">
    <source>
        <dbReference type="PROSITE" id="PS50829"/>
    </source>
</evidence>
<dbReference type="GO" id="GO:0005829">
    <property type="term" value="C:cytosol"/>
    <property type="evidence" value="ECO:0007669"/>
    <property type="project" value="TreeGrafter"/>
</dbReference>